<dbReference type="EMBL" id="CP025746">
    <property type="protein sequence ID" value="QAA34023.1"/>
    <property type="molecule type" value="Genomic_DNA"/>
</dbReference>
<evidence type="ECO:0000256" key="2">
    <source>
        <dbReference type="ARBA" id="ARBA00022801"/>
    </source>
</evidence>
<proteinExistence type="inferred from homology"/>
<dbReference type="CDD" id="cd02857">
    <property type="entry name" value="E_set_CDase_PDE_N"/>
    <property type="match status" value="1"/>
</dbReference>
<evidence type="ECO:0000313" key="5">
    <source>
        <dbReference type="EMBL" id="QAA34023.1"/>
    </source>
</evidence>
<keyword evidence="3 5" id="KW-0326">Glycosidase</keyword>
<keyword evidence="2" id="KW-0378">Hydrolase</keyword>
<dbReference type="InterPro" id="IPR017853">
    <property type="entry name" value="GH"/>
</dbReference>
<reference evidence="5 6" key="1">
    <citation type="submission" date="2018-01" db="EMBL/GenBank/DDBJ databases">
        <title>Genome Sequencing and Assembly of Anaerobacter polyendosporus strain CT4.</title>
        <authorList>
            <person name="Tachaapaikoon C."/>
            <person name="Sutheeworapong S."/>
            <person name="Jenjaroenpun P."/>
            <person name="Wongsurawat T."/>
            <person name="Nookeaw I."/>
            <person name="Cheawchanlertfa P."/>
            <person name="Kosugi A."/>
            <person name="Cheevadhanarak S."/>
            <person name="Ratanakhanokchai K."/>
        </authorList>
    </citation>
    <scope>NUCLEOTIDE SEQUENCE [LARGE SCALE GENOMIC DNA]</scope>
    <source>
        <strain evidence="5 6">CT4</strain>
    </source>
</reference>
<evidence type="ECO:0000256" key="1">
    <source>
        <dbReference type="ARBA" id="ARBA00008061"/>
    </source>
</evidence>
<dbReference type="SUPFAM" id="SSF81296">
    <property type="entry name" value="E set domains"/>
    <property type="match status" value="1"/>
</dbReference>
<evidence type="ECO:0000256" key="3">
    <source>
        <dbReference type="ARBA" id="ARBA00023295"/>
    </source>
</evidence>
<dbReference type="GO" id="GO:0005975">
    <property type="term" value="P:carbohydrate metabolic process"/>
    <property type="evidence" value="ECO:0007669"/>
    <property type="project" value="InterPro"/>
</dbReference>
<dbReference type="CDD" id="cd11338">
    <property type="entry name" value="AmyAc_CMD"/>
    <property type="match status" value="1"/>
</dbReference>
<dbReference type="SUPFAM" id="SSF51445">
    <property type="entry name" value="(Trans)glycosidases"/>
    <property type="match status" value="1"/>
</dbReference>
<accession>A0A3R5TI67</accession>
<dbReference type="Gene3D" id="3.90.400.10">
    <property type="entry name" value="Oligo-1,6-glucosidase, Domain 2"/>
    <property type="match status" value="1"/>
</dbReference>
<dbReference type="GO" id="GO:0004553">
    <property type="term" value="F:hydrolase activity, hydrolyzing O-glycosyl compounds"/>
    <property type="evidence" value="ECO:0007669"/>
    <property type="project" value="InterPro"/>
</dbReference>
<dbReference type="SMART" id="SM00642">
    <property type="entry name" value="Aamy"/>
    <property type="match status" value="1"/>
</dbReference>
<feature type="domain" description="Glycosyl hydrolase family 13 catalytic" evidence="4">
    <location>
        <begin position="178"/>
        <end position="546"/>
    </location>
</feature>
<organism evidence="5 6">
    <name type="scientific">Clostridium manihotivorum</name>
    <dbReference type="NCBI Taxonomy" id="2320868"/>
    <lineage>
        <taxon>Bacteria</taxon>
        <taxon>Bacillati</taxon>
        <taxon>Bacillota</taxon>
        <taxon>Clostridia</taxon>
        <taxon>Eubacteriales</taxon>
        <taxon>Clostridiaceae</taxon>
        <taxon>Clostridium</taxon>
    </lineage>
</organism>
<dbReference type="Gene3D" id="2.60.40.10">
    <property type="entry name" value="Immunoglobulins"/>
    <property type="match status" value="1"/>
</dbReference>
<dbReference type="Pfam" id="PF02903">
    <property type="entry name" value="Alpha-amylase_N"/>
    <property type="match status" value="1"/>
</dbReference>
<dbReference type="Gene3D" id="3.20.20.80">
    <property type="entry name" value="Glycosidases"/>
    <property type="match status" value="1"/>
</dbReference>
<dbReference type="Proteomes" id="UP000286268">
    <property type="component" value="Chromosome"/>
</dbReference>
<dbReference type="InterPro" id="IPR014756">
    <property type="entry name" value="Ig_E-set"/>
</dbReference>
<dbReference type="Pfam" id="PF00128">
    <property type="entry name" value="Alpha-amylase"/>
    <property type="match status" value="1"/>
</dbReference>
<dbReference type="OrthoDB" id="9805159at2"/>
<dbReference type="InterPro" id="IPR013780">
    <property type="entry name" value="Glyco_hydro_b"/>
</dbReference>
<name>A0A3R5TI67_9CLOT</name>
<evidence type="ECO:0000259" key="4">
    <source>
        <dbReference type="SMART" id="SM00642"/>
    </source>
</evidence>
<dbReference type="InterPro" id="IPR045857">
    <property type="entry name" value="O16G_dom_2"/>
</dbReference>
<dbReference type="Gene3D" id="2.60.40.1180">
    <property type="entry name" value="Golgi alpha-mannosidase II"/>
    <property type="match status" value="1"/>
</dbReference>
<dbReference type="KEGG" id="cmah:C1I91_21695"/>
<dbReference type="PANTHER" id="PTHR10357:SF210">
    <property type="entry name" value="MALTODEXTRIN GLUCOSIDASE"/>
    <property type="match status" value="1"/>
</dbReference>
<keyword evidence="6" id="KW-1185">Reference proteome</keyword>
<dbReference type="InterPro" id="IPR013783">
    <property type="entry name" value="Ig-like_fold"/>
</dbReference>
<protein>
    <submittedName>
        <fullName evidence="5">Alpha-glycosidase</fullName>
    </submittedName>
</protein>
<gene>
    <name evidence="5" type="ORF">C1I91_21695</name>
</gene>
<dbReference type="SUPFAM" id="SSF51011">
    <property type="entry name" value="Glycosyl hydrolase domain"/>
    <property type="match status" value="1"/>
</dbReference>
<comment type="similarity">
    <text evidence="1">Belongs to the glycosyl hydrolase 13 family.</text>
</comment>
<dbReference type="PANTHER" id="PTHR10357">
    <property type="entry name" value="ALPHA-AMYLASE FAMILY MEMBER"/>
    <property type="match status" value="1"/>
</dbReference>
<evidence type="ECO:0000313" key="6">
    <source>
        <dbReference type="Proteomes" id="UP000286268"/>
    </source>
</evidence>
<dbReference type="AlphaFoldDB" id="A0A3R5TI67"/>
<dbReference type="InterPro" id="IPR006047">
    <property type="entry name" value="GH13_cat_dom"/>
</dbReference>
<dbReference type="InterPro" id="IPR004185">
    <property type="entry name" value="Glyco_hydro_13_lg-like_dom"/>
</dbReference>
<sequence length="627" mass="73106">MKVKKIIRGDFMSMKESITKEAIYHLPKSNFSYGYDRETLHLRIRTKKGEVKKAFLRVGDPYIWEAGGADGGNLNAKGSVWSSAENFEMTKEAETEYFDYWFAEYKPPYKRSRYAFILENDSERLLFTERKIFNLPIGELGEDIEVLSNPMNFFCFPYLNGIDVANTPKWVKDTVWYQIFPDRFANGDHSIDPEDVVPWGTEPTSNNFMGGDLRGVIDKLDYLKDLGINGIYFCPIFTASANHRYDTIDYMEIDPSLGTKETFKELVEEAHKRGIKIMLDAVFNHAGFLSKQWQDVLKNEENSQYKDWFHIKKFPVKEGLVEGNINGKKLNYETFGTVFAMPKLDTENPEVKEYLLEVGRYWVREFDIDAWRLDVANEVDHSFWRDFRNELRKIKDDVYILGEIWHDSLPWVMGDQFDAVMNYKLTDGINGFFCEDTFNAEEFKHTVNQVLISYPRQVNEVNFNLLDSHDTSRILSIAKGNKAKAKLAYLFMFTQPGSPCIYYGDEIGLDGEKGHYSDLNRRCMIWEEEKQDKELYAFIKKLIELRAKTPEFKIIDIDWLEAGSATKFVAYRKGAVSVIINNSNEATAYKLPNDLRNTSVHDLYLDRATELEDEIILKPYEFRIFKK</sequence>